<dbReference type="AlphaFoldDB" id="A0A5B7F475"/>
<dbReference type="Gene3D" id="2.40.70.10">
    <property type="entry name" value="Acid Proteases"/>
    <property type="match status" value="1"/>
</dbReference>
<protein>
    <recommendedName>
        <fullName evidence="4">Peptidase A2 domain-containing protein</fullName>
    </recommendedName>
</protein>
<dbReference type="InterPro" id="IPR021109">
    <property type="entry name" value="Peptidase_aspartic_dom_sf"/>
</dbReference>
<evidence type="ECO:0000256" key="1">
    <source>
        <dbReference type="SAM" id="MobiDB-lite"/>
    </source>
</evidence>
<evidence type="ECO:0000313" key="2">
    <source>
        <dbReference type="EMBL" id="MPC40415.1"/>
    </source>
</evidence>
<name>A0A5B7F475_PORTR</name>
<organism evidence="2 3">
    <name type="scientific">Portunus trituberculatus</name>
    <name type="common">Swimming crab</name>
    <name type="synonym">Neptunus trituberculatus</name>
    <dbReference type="NCBI Taxonomy" id="210409"/>
    <lineage>
        <taxon>Eukaryota</taxon>
        <taxon>Metazoa</taxon>
        <taxon>Ecdysozoa</taxon>
        <taxon>Arthropoda</taxon>
        <taxon>Crustacea</taxon>
        <taxon>Multicrustacea</taxon>
        <taxon>Malacostraca</taxon>
        <taxon>Eumalacostraca</taxon>
        <taxon>Eucarida</taxon>
        <taxon>Decapoda</taxon>
        <taxon>Pleocyemata</taxon>
        <taxon>Brachyura</taxon>
        <taxon>Eubrachyura</taxon>
        <taxon>Portunoidea</taxon>
        <taxon>Portunidae</taxon>
        <taxon>Portuninae</taxon>
        <taxon>Portunus</taxon>
    </lineage>
</organism>
<proteinExistence type="predicted"/>
<dbReference type="Proteomes" id="UP000324222">
    <property type="component" value="Unassembled WGS sequence"/>
</dbReference>
<reference evidence="2 3" key="1">
    <citation type="submission" date="2019-05" db="EMBL/GenBank/DDBJ databases">
        <title>Another draft genome of Portunus trituberculatus and its Hox gene families provides insights of decapod evolution.</title>
        <authorList>
            <person name="Jeong J.-H."/>
            <person name="Song I."/>
            <person name="Kim S."/>
            <person name="Choi T."/>
            <person name="Kim D."/>
            <person name="Ryu S."/>
            <person name="Kim W."/>
        </authorList>
    </citation>
    <scope>NUCLEOTIDE SEQUENCE [LARGE SCALE GENOMIC DNA]</scope>
    <source>
        <tissue evidence="2">Muscle</tissue>
    </source>
</reference>
<gene>
    <name evidence="2" type="ORF">E2C01_033972</name>
</gene>
<evidence type="ECO:0000313" key="3">
    <source>
        <dbReference type="Proteomes" id="UP000324222"/>
    </source>
</evidence>
<accession>A0A5B7F475</accession>
<evidence type="ECO:0008006" key="4">
    <source>
        <dbReference type="Google" id="ProtNLM"/>
    </source>
</evidence>
<comment type="caution">
    <text evidence="2">The sequence shown here is derived from an EMBL/GenBank/DDBJ whole genome shotgun (WGS) entry which is preliminary data.</text>
</comment>
<feature type="region of interest" description="Disordered" evidence="1">
    <location>
        <begin position="250"/>
        <end position="322"/>
    </location>
</feature>
<sequence length="322" mass="35145">MRSLRVLLEVRIEDLSGFDLIARDVSTVRGGSADTFSRGCAPPRVLPELLEVRRDGTHGCGLPCHLLMDMGAEQTFTRSDYVDATGLQIAGQQLHGVTGHCLSLKRQMQASIGIGNTEKLPMFVVDIEEPCLFGIDHLTQCEASLDLGRQTMRVQAEEMPLFPSSDNRQGFCVESRRVTAPDVKVKLHQSTGGRSESYAALVVPGKARPAEGLYIIDEALIDVTYRITPESGEKRKVMHVDRLARYVGPSSLSWDESPEGEEWEGCGGQDDLGKEANTLSQVSLGEGDAGGEGATIQPLGSSDGEQREPDVRRPRRKCRPPD</sequence>
<keyword evidence="3" id="KW-1185">Reference proteome</keyword>
<feature type="compositionally biased region" description="Basic residues" evidence="1">
    <location>
        <begin position="313"/>
        <end position="322"/>
    </location>
</feature>
<dbReference type="EMBL" id="VSRR010004682">
    <property type="protein sequence ID" value="MPC40415.1"/>
    <property type="molecule type" value="Genomic_DNA"/>
</dbReference>